<dbReference type="EMBL" id="LR216287">
    <property type="protein sequence ID" value="VFJ12686.1"/>
    <property type="molecule type" value="Genomic_DNA"/>
</dbReference>
<keyword evidence="2" id="KW-1185">Reference proteome</keyword>
<evidence type="ECO:0000313" key="1">
    <source>
        <dbReference type="EMBL" id="VFJ12686.1"/>
    </source>
</evidence>
<organism evidence="1 2">
    <name type="scientific">Candidatus Nitrosocosmicus franklandianus</name>
    <dbReference type="NCBI Taxonomy" id="1798806"/>
    <lineage>
        <taxon>Archaea</taxon>
        <taxon>Nitrososphaerota</taxon>
        <taxon>Nitrososphaeria</taxon>
        <taxon>Nitrososphaerales</taxon>
        <taxon>Nitrososphaeraceae</taxon>
        <taxon>Candidatus Nitrosocosmicus</taxon>
    </lineage>
</organism>
<gene>
    <name evidence="1" type="ORF">NFRAN_0365</name>
</gene>
<evidence type="ECO:0000313" key="2">
    <source>
        <dbReference type="Proteomes" id="UP000294299"/>
    </source>
</evidence>
<name>A0A484I4K1_9ARCH</name>
<protein>
    <submittedName>
        <fullName evidence="1">Uncharacterized protein</fullName>
    </submittedName>
</protein>
<sequence length="48" mass="5535">MISIKKLGHHITYADNFDDGRTKSKISLSTHHLTISNKGYKSMRKFPM</sequence>
<dbReference type="AlphaFoldDB" id="A0A484I4K1"/>
<dbReference type="KEGG" id="nfn:NFRAN_0365"/>
<dbReference type="Proteomes" id="UP000294299">
    <property type="component" value="Chromosome NFRAN"/>
</dbReference>
<reference evidence="1 2" key="1">
    <citation type="submission" date="2019-02" db="EMBL/GenBank/DDBJ databases">
        <authorList>
            <person name="Lehtovirta-Morley E L."/>
        </authorList>
    </citation>
    <scope>NUCLEOTIDE SEQUENCE [LARGE SCALE GENOMIC DNA]</scope>
    <source>
        <strain evidence="1">NFRAN1</strain>
    </source>
</reference>
<accession>A0A484I4K1</accession>
<proteinExistence type="predicted"/>